<dbReference type="KEGG" id="nno:NONO_c74180"/>
<dbReference type="Proteomes" id="UP000019150">
    <property type="component" value="Chromosome"/>
</dbReference>
<gene>
    <name evidence="1" type="ORF">NONO_c74180</name>
</gene>
<dbReference type="STRING" id="1415166.NONO_c74180"/>
<organism evidence="1 2">
    <name type="scientific">Nocardia nova SH22a</name>
    <dbReference type="NCBI Taxonomy" id="1415166"/>
    <lineage>
        <taxon>Bacteria</taxon>
        <taxon>Bacillati</taxon>
        <taxon>Actinomycetota</taxon>
        <taxon>Actinomycetes</taxon>
        <taxon>Mycobacteriales</taxon>
        <taxon>Nocardiaceae</taxon>
        <taxon>Nocardia</taxon>
    </lineage>
</organism>
<dbReference type="AlphaFoldDB" id="W5TTB5"/>
<keyword evidence="2" id="KW-1185">Reference proteome</keyword>
<accession>W5TTB5</accession>
<dbReference type="HOGENOM" id="CLU_2302956_0_0_11"/>
<sequence length="103" mass="10770">MSVLIANTCLTSDITAHHARPAGAGGWVVSFLPGRRLSDEQALSALLAVEQLASVGECAQALGLTVLEFAGMAADECRWPPPKARPGACLLQRMSRARAGRDG</sequence>
<dbReference type="OrthoDB" id="4569239at2"/>
<dbReference type="RefSeq" id="WP_025353443.1">
    <property type="nucleotide sequence ID" value="NZ_CP006850.1"/>
</dbReference>
<reference evidence="1 2" key="1">
    <citation type="journal article" date="2014" name="Appl. Environ. Microbiol.">
        <title>Insights into the Microbial Degradation of Rubber and Gutta-Percha by Analysis of the Complete Genome of Nocardia nova SH22a.</title>
        <authorList>
            <person name="Luo Q."/>
            <person name="Hiessl S."/>
            <person name="Poehlein A."/>
            <person name="Daniel R."/>
            <person name="Steinbuchel A."/>
        </authorList>
    </citation>
    <scope>NUCLEOTIDE SEQUENCE [LARGE SCALE GENOMIC DNA]</scope>
    <source>
        <strain evidence="1">SH22a</strain>
    </source>
</reference>
<name>W5TTB5_9NOCA</name>
<evidence type="ECO:0000313" key="2">
    <source>
        <dbReference type="Proteomes" id="UP000019150"/>
    </source>
</evidence>
<dbReference type="EMBL" id="CP006850">
    <property type="protein sequence ID" value="AHH22173.1"/>
    <property type="molecule type" value="Genomic_DNA"/>
</dbReference>
<proteinExistence type="predicted"/>
<protein>
    <submittedName>
        <fullName evidence="1">Uncharacterized protein</fullName>
    </submittedName>
</protein>
<evidence type="ECO:0000313" key="1">
    <source>
        <dbReference type="EMBL" id="AHH22173.1"/>
    </source>
</evidence>